<reference evidence="7 8" key="1">
    <citation type="submission" date="2018-10" db="EMBL/GenBank/DDBJ databases">
        <title>Draft genome sequence of Aquitalea MWU14-2217 isolated from a wild cranberry bog in Provincetown, Massachusetts.</title>
        <authorList>
            <person name="Ebadzadsahrai G."/>
            <person name="Soby S."/>
        </authorList>
    </citation>
    <scope>NUCLEOTIDE SEQUENCE [LARGE SCALE GENOMIC DNA]</scope>
    <source>
        <strain evidence="7 8">MWU14-2217</strain>
    </source>
</reference>
<feature type="transmembrane region" description="Helical" evidence="5">
    <location>
        <begin position="164"/>
        <end position="184"/>
    </location>
</feature>
<comment type="subcellular location">
    <subcellularLocation>
        <location evidence="1">Membrane</location>
        <topology evidence="1">Multi-pass membrane protein</topology>
    </subcellularLocation>
</comment>
<protein>
    <submittedName>
        <fullName evidence="7">DUF1282 domain-containing protein</fullName>
    </submittedName>
</protein>
<dbReference type="RefSeq" id="WP_103523129.1">
    <property type="nucleotide sequence ID" value="NZ_JAIZDC010000001.1"/>
</dbReference>
<name>A0A454JN46_9NEIS</name>
<dbReference type="InterPro" id="IPR006977">
    <property type="entry name" value="Yip1_dom"/>
</dbReference>
<organism evidence="7 8">
    <name type="scientific">Aquitalea palustris</name>
    <dbReference type="NCBI Taxonomy" id="2480983"/>
    <lineage>
        <taxon>Bacteria</taxon>
        <taxon>Pseudomonadati</taxon>
        <taxon>Pseudomonadota</taxon>
        <taxon>Betaproteobacteria</taxon>
        <taxon>Neisseriales</taxon>
        <taxon>Chromobacteriaceae</taxon>
        <taxon>Aquitalea</taxon>
    </lineage>
</organism>
<feature type="transmembrane region" description="Helical" evidence="5">
    <location>
        <begin position="134"/>
        <end position="152"/>
    </location>
</feature>
<dbReference type="GO" id="GO:0016020">
    <property type="term" value="C:membrane"/>
    <property type="evidence" value="ECO:0007669"/>
    <property type="project" value="UniProtKB-SubCell"/>
</dbReference>
<evidence type="ECO:0000313" key="7">
    <source>
        <dbReference type="EMBL" id="RMD01507.1"/>
    </source>
</evidence>
<evidence type="ECO:0000256" key="4">
    <source>
        <dbReference type="ARBA" id="ARBA00023136"/>
    </source>
</evidence>
<evidence type="ECO:0000313" key="8">
    <source>
        <dbReference type="Proteomes" id="UP000274139"/>
    </source>
</evidence>
<proteinExistence type="predicted"/>
<feature type="domain" description="Yip1" evidence="6">
    <location>
        <begin position="12"/>
        <end position="179"/>
    </location>
</feature>
<keyword evidence="4 5" id="KW-0472">Membrane</keyword>
<dbReference type="OrthoDB" id="8526565at2"/>
<dbReference type="Pfam" id="PF04893">
    <property type="entry name" value="Yip1"/>
    <property type="match status" value="1"/>
</dbReference>
<dbReference type="AlphaFoldDB" id="A0A454JN46"/>
<evidence type="ECO:0000256" key="3">
    <source>
        <dbReference type="ARBA" id="ARBA00022989"/>
    </source>
</evidence>
<dbReference type="EMBL" id="RFAR01000006">
    <property type="protein sequence ID" value="RMD01507.1"/>
    <property type="molecule type" value="Genomic_DNA"/>
</dbReference>
<evidence type="ECO:0000259" key="6">
    <source>
        <dbReference type="Pfam" id="PF04893"/>
    </source>
</evidence>
<dbReference type="Proteomes" id="UP000274139">
    <property type="component" value="Unassembled WGS sequence"/>
</dbReference>
<accession>A0A454JN46</accession>
<keyword evidence="2 5" id="KW-0812">Transmembrane</keyword>
<evidence type="ECO:0000256" key="1">
    <source>
        <dbReference type="ARBA" id="ARBA00004141"/>
    </source>
</evidence>
<evidence type="ECO:0000256" key="2">
    <source>
        <dbReference type="ARBA" id="ARBA00022692"/>
    </source>
</evidence>
<keyword evidence="3 5" id="KW-1133">Transmembrane helix</keyword>
<keyword evidence="8" id="KW-1185">Reference proteome</keyword>
<evidence type="ECO:0000256" key="5">
    <source>
        <dbReference type="SAM" id="Phobius"/>
    </source>
</evidence>
<feature type="transmembrane region" description="Helical" evidence="5">
    <location>
        <begin position="63"/>
        <end position="85"/>
    </location>
</feature>
<sequence>MSPLSPLRMLWSSGHSWDSLSQSHPTLSASFYRLVLPGSLLGTAMILFAASFHGDVYGAEVSFAHWVLISLLFLATNWLAVPLMAWVIRQSVHAPARPAFADCYRLAAIAPLPIWLSTLTLLLPYPLFNMACGLLGLLASGALTYHGLDALFEHDDSVSTQSMAYTVFSVGALVWLFVVALLMLPLL</sequence>
<comment type="caution">
    <text evidence="7">The sequence shown here is derived from an EMBL/GenBank/DDBJ whole genome shotgun (WGS) entry which is preliminary data.</text>
</comment>
<feature type="transmembrane region" description="Helical" evidence="5">
    <location>
        <begin position="106"/>
        <end position="128"/>
    </location>
</feature>
<feature type="transmembrane region" description="Helical" evidence="5">
    <location>
        <begin position="31"/>
        <end position="51"/>
    </location>
</feature>
<gene>
    <name evidence="7" type="ORF">EAY64_02075</name>
</gene>